<comment type="caution">
    <text evidence="2">The sequence shown here is derived from an EMBL/GenBank/DDBJ whole genome shotgun (WGS) entry which is preliminary data.</text>
</comment>
<dbReference type="Proteomes" id="UP000247973">
    <property type="component" value="Unassembled WGS sequence"/>
</dbReference>
<sequence length="174" mass="20558">MKIGITTEMTIRLRMKYKFIYILSILIIGFVCLSCEKRETYYRFSELKDASWSRLDTLYFDIDSTSVILNTPYDVTIELVNNSDYPYQNIWLYALDNFEDSVFILEEKQYELADKLGKWHGSGFGSLYQLPLLYKKDVIFPEKRNYQLKIVHGMRDEPLFGIDKIGVKIESAQR</sequence>
<evidence type="ECO:0000256" key="1">
    <source>
        <dbReference type="SAM" id="Phobius"/>
    </source>
</evidence>
<organism evidence="2 3">
    <name type="scientific">Dysgonomonas alginatilytica</name>
    <dbReference type="NCBI Taxonomy" id="1605892"/>
    <lineage>
        <taxon>Bacteria</taxon>
        <taxon>Pseudomonadati</taxon>
        <taxon>Bacteroidota</taxon>
        <taxon>Bacteroidia</taxon>
        <taxon>Bacteroidales</taxon>
        <taxon>Dysgonomonadaceae</taxon>
        <taxon>Dysgonomonas</taxon>
    </lineage>
</organism>
<feature type="transmembrane region" description="Helical" evidence="1">
    <location>
        <begin position="19"/>
        <end position="35"/>
    </location>
</feature>
<evidence type="ECO:0000313" key="3">
    <source>
        <dbReference type="Proteomes" id="UP000247973"/>
    </source>
</evidence>
<proteinExistence type="predicted"/>
<evidence type="ECO:0000313" key="2">
    <source>
        <dbReference type="EMBL" id="PXV63532.1"/>
    </source>
</evidence>
<name>A0A2V3PMW5_9BACT</name>
<keyword evidence="1" id="KW-0812">Transmembrane</keyword>
<reference evidence="2 3" key="1">
    <citation type="submission" date="2018-03" db="EMBL/GenBank/DDBJ databases">
        <title>Genomic Encyclopedia of Archaeal and Bacterial Type Strains, Phase II (KMG-II): from individual species to whole genera.</title>
        <authorList>
            <person name="Goeker M."/>
        </authorList>
    </citation>
    <scope>NUCLEOTIDE SEQUENCE [LARGE SCALE GENOMIC DNA]</scope>
    <source>
        <strain evidence="2 3">DSM 100214</strain>
    </source>
</reference>
<accession>A0A2V3PMW5</accession>
<keyword evidence="3" id="KW-1185">Reference proteome</keyword>
<keyword evidence="1" id="KW-1133">Transmembrane helix</keyword>
<dbReference type="EMBL" id="QICL01000013">
    <property type="protein sequence ID" value="PXV63532.1"/>
    <property type="molecule type" value="Genomic_DNA"/>
</dbReference>
<dbReference type="AlphaFoldDB" id="A0A2V3PMW5"/>
<keyword evidence="2" id="KW-0449">Lipoprotein</keyword>
<protein>
    <submittedName>
        <fullName evidence="2">Gliding motility-associated lipoprotein GldH</fullName>
    </submittedName>
</protein>
<gene>
    <name evidence="2" type="ORF">CLV62_11319</name>
</gene>
<dbReference type="RefSeq" id="WP_245904077.1">
    <property type="nucleotide sequence ID" value="NZ_QICL01000013.1"/>
</dbReference>
<dbReference type="Pfam" id="PF14109">
    <property type="entry name" value="GldH_lipo"/>
    <property type="match status" value="1"/>
</dbReference>
<dbReference type="NCBIfam" id="TIGR03511">
    <property type="entry name" value="GldH_lipo"/>
    <property type="match status" value="1"/>
</dbReference>
<keyword evidence="1" id="KW-0472">Membrane</keyword>
<dbReference type="InterPro" id="IPR020018">
    <property type="entry name" value="Motility-assoc_lipoprot_GldH"/>
</dbReference>